<evidence type="ECO:0000256" key="5">
    <source>
        <dbReference type="PROSITE-ProRule" id="PRU10141"/>
    </source>
</evidence>
<dbReference type="PANTHER" id="PTHR43289:SF6">
    <property type="entry name" value="SERINE_THREONINE-PROTEIN KINASE NEKL-3"/>
    <property type="match status" value="1"/>
</dbReference>
<comment type="caution">
    <text evidence="7">The sequence shown here is derived from an EMBL/GenBank/DDBJ whole genome shotgun (WGS) entry which is preliminary data.</text>
</comment>
<dbReference type="AlphaFoldDB" id="A0A150PS34"/>
<sequence>MKELETPVHVGDVLLGKYTVERVLGRGGMGMVVAARHRELGELFAIKLLLPRALADAQAPELFLREARAAVQLKGEHIVRVHDVGRLETGAPYMVMEHLVGHDLQQIVLERGSLPVREALDYILQV</sequence>
<gene>
    <name evidence="7" type="ORF">BE08_11680</name>
</gene>
<keyword evidence="4 5" id="KW-0067">ATP-binding</keyword>
<evidence type="ECO:0000313" key="8">
    <source>
        <dbReference type="Proteomes" id="UP000075420"/>
    </source>
</evidence>
<dbReference type="EMBL" id="JELY01000671">
    <property type="protein sequence ID" value="KYF58577.1"/>
    <property type="molecule type" value="Genomic_DNA"/>
</dbReference>
<dbReference type="GO" id="GO:0004674">
    <property type="term" value="F:protein serine/threonine kinase activity"/>
    <property type="evidence" value="ECO:0007669"/>
    <property type="project" value="TreeGrafter"/>
</dbReference>
<name>A0A150PS34_SORCE</name>
<dbReference type="InterPro" id="IPR017441">
    <property type="entry name" value="Protein_kinase_ATP_BS"/>
</dbReference>
<organism evidence="7 8">
    <name type="scientific">Sorangium cellulosum</name>
    <name type="common">Polyangium cellulosum</name>
    <dbReference type="NCBI Taxonomy" id="56"/>
    <lineage>
        <taxon>Bacteria</taxon>
        <taxon>Pseudomonadati</taxon>
        <taxon>Myxococcota</taxon>
        <taxon>Polyangia</taxon>
        <taxon>Polyangiales</taxon>
        <taxon>Polyangiaceae</taxon>
        <taxon>Sorangium</taxon>
    </lineage>
</organism>
<evidence type="ECO:0000313" key="7">
    <source>
        <dbReference type="EMBL" id="KYF58577.1"/>
    </source>
</evidence>
<accession>A0A150PS34</accession>
<dbReference type="Proteomes" id="UP000075420">
    <property type="component" value="Unassembled WGS sequence"/>
</dbReference>
<evidence type="ECO:0000256" key="4">
    <source>
        <dbReference type="ARBA" id="ARBA00022840"/>
    </source>
</evidence>
<dbReference type="GO" id="GO:0005524">
    <property type="term" value="F:ATP binding"/>
    <property type="evidence" value="ECO:0007669"/>
    <property type="project" value="UniProtKB-UniRule"/>
</dbReference>
<dbReference type="PROSITE" id="PS00107">
    <property type="entry name" value="PROTEIN_KINASE_ATP"/>
    <property type="match status" value="1"/>
</dbReference>
<dbReference type="Gene3D" id="3.30.200.20">
    <property type="entry name" value="Phosphorylase Kinase, domain 1"/>
    <property type="match status" value="1"/>
</dbReference>
<dbReference type="InterPro" id="IPR011009">
    <property type="entry name" value="Kinase-like_dom_sf"/>
</dbReference>
<feature type="domain" description="Protein kinase" evidence="6">
    <location>
        <begin position="18"/>
        <end position="126"/>
    </location>
</feature>
<keyword evidence="1" id="KW-0808">Transferase</keyword>
<reference evidence="7 8" key="1">
    <citation type="submission" date="2014-02" db="EMBL/GenBank/DDBJ databases">
        <title>The small core and large imbalanced accessory genome model reveals a collaborative survival strategy of Sorangium cellulosum strains in nature.</title>
        <authorList>
            <person name="Han K."/>
            <person name="Peng R."/>
            <person name="Blom J."/>
            <person name="Li Y.-Z."/>
        </authorList>
    </citation>
    <scope>NUCLEOTIDE SEQUENCE [LARGE SCALE GENOMIC DNA]</scope>
    <source>
        <strain evidence="7 8">So0157-25</strain>
    </source>
</reference>
<dbReference type="InterPro" id="IPR000719">
    <property type="entry name" value="Prot_kinase_dom"/>
</dbReference>
<proteinExistence type="predicted"/>
<keyword evidence="2 5" id="KW-0547">Nucleotide-binding</keyword>
<dbReference type="PANTHER" id="PTHR43289">
    <property type="entry name" value="MITOGEN-ACTIVATED PROTEIN KINASE KINASE KINASE 20-RELATED"/>
    <property type="match status" value="1"/>
</dbReference>
<evidence type="ECO:0000256" key="2">
    <source>
        <dbReference type="ARBA" id="ARBA00022741"/>
    </source>
</evidence>
<evidence type="ECO:0000256" key="3">
    <source>
        <dbReference type="ARBA" id="ARBA00022777"/>
    </source>
</evidence>
<protein>
    <recommendedName>
        <fullName evidence="6">Protein kinase domain-containing protein</fullName>
    </recommendedName>
</protein>
<keyword evidence="3" id="KW-0418">Kinase</keyword>
<evidence type="ECO:0000256" key="1">
    <source>
        <dbReference type="ARBA" id="ARBA00022679"/>
    </source>
</evidence>
<feature type="binding site" evidence="5">
    <location>
        <position position="47"/>
    </location>
    <ligand>
        <name>ATP</name>
        <dbReference type="ChEBI" id="CHEBI:30616"/>
    </ligand>
</feature>
<dbReference type="PROSITE" id="PS50011">
    <property type="entry name" value="PROTEIN_KINASE_DOM"/>
    <property type="match status" value="1"/>
</dbReference>
<dbReference type="Pfam" id="PF00069">
    <property type="entry name" value="Pkinase"/>
    <property type="match status" value="1"/>
</dbReference>
<evidence type="ECO:0000259" key="6">
    <source>
        <dbReference type="PROSITE" id="PS50011"/>
    </source>
</evidence>
<dbReference type="SUPFAM" id="SSF56112">
    <property type="entry name" value="Protein kinase-like (PK-like)"/>
    <property type="match status" value="1"/>
</dbReference>